<dbReference type="RefSeq" id="WP_154378392.1">
    <property type="nucleotide sequence ID" value="NZ_WKJJ01000015.1"/>
</dbReference>
<dbReference type="EMBL" id="WKJJ01000015">
    <property type="protein sequence ID" value="MRV74635.1"/>
    <property type="molecule type" value="Genomic_DNA"/>
</dbReference>
<gene>
    <name evidence="2" type="ORF">GJ700_23270</name>
</gene>
<feature type="signal peptide" evidence="1">
    <location>
        <begin position="1"/>
        <end position="19"/>
    </location>
</feature>
<keyword evidence="1" id="KW-0732">Signal</keyword>
<proteinExistence type="predicted"/>
<accession>A0A7X2IRA9</accession>
<evidence type="ECO:0000313" key="3">
    <source>
        <dbReference type="Proteomes" id="UP000446768"/>
    </source>
</evidence>
<protein>
    <recommendedName>
        <fullName evidence="4">Lipoprotein</fullName>
    </recommendedName>
</protein>
<dbReference type="Proteomes" id="UP000446768">
    <property type="component" value="Unassembled WGS sequence"/>
</dbReference>
<dbReference type="PROSITE" id="PS51257">
    <property type="entry name" value="PROKAR_LIPOPROTEIN"/>
    <property type="match status" value="1"/>
</dbReference>
<dbReference type="AlphaFoldDB" id="A0A7X2IRA9"/>
<organism evidence="2 3">
    <name type="scientific">Pseudoduganella rivuli</name>
    <dbReference type="NCBI Taxonomy" id="2666085"/>
    <lineage>
        <taxon>Bacteria</taxon>
        <taxon>Pseudomonadati</taxon>
        <taxon>Pseudomonadota</taxon>
        <taxon>Betaproteobacteria</taxon>
        <taxon>Burkholderiales</taxon>
        <taxon>Oxalobacteraceae</taxon>
        <taxon>Telluria group</taxon>
        <taxon>Pseudoduganella</taxon>
    </lineage>
</organism>
<feature type="chain" id="PRO_5031374706" description="Lipoprotein" evidence="1">
    <location>
        <begin position="20"/>
        <end position="123"/>
    </location>
</feature>
<evidence type="ECO:0000256" key="1">
    <source>
        <dbReference type="SAM" id="SignalP"/>
    </source>
</evidence>
<sequence>MRFSIFAAALMLAGCAAVQHVPVAMTPATGSTALVPKSLASEVVVPLATGFERKLPAGSFWTMAGAIPQGTVYRRHKDVFTLEGAHVHEAYLVVEQGRLVGFYLPAERGFSPQQPSLPITLQE</sequence>
<evidence type="ECO:0000313" key="2">
    <source>
        <dbReference type="EMBL" id="MRV74635.1"/>
    </source>
</evidence>
<comment type="caution">
    <text evidence="2">The sequence shown here is derived from an EMBL/GenBank/DDBJ whole genome shotgun (WGS) entry which is preliminary data.</text>
</comment>
<evidence type="ECO:0008006" key="4">
    <source>
        <dbReference type="Google" id="ProtNLM"/>
    </source>
</evidence>
<name>A0A7X2IRA9_9BURK</name>
<keyword evidence="3" id="KW-1185">Reference proteome</keyword>
<reference evidence="2 3" key="1">
    <citation type="submission" date="2019-11" db="EMBL/GenBank/DDBJ databases">
        <title>Novel species isolated from a subtropical stream in China.</title>
        <authorList>
            <person name="Lu H."/>
        </authorList>
    </citation>
    <scope>NUCLEOTIDE SEQUENCE [LARGE SCALE GENOMIC DNA]</scope>
    <source>
        <strain evidence="2 3">FT92W</strain>
    </source>
</reference>